<proteinExistence type="predicted"/>
<organism evidence="2 3">
    <name type="scientific">Pyrrhoderma noxium</name>
    <dbReference type="NCBI Taxonomy" id="2282107"/>
    <lineage>
        <taxon>Eukaryota</taxon>
        <taxon>Fungi</taxon>
        <taxon>Dikarya</taxon>
        <taxon>Basidiomycota</taxon>
        <taxon>Agaricomycotina</taxon>
        <taxon>Agaricomycetes</taxon>
        <taxon>Hymenochaetales</taxon>
        <taxon>Hymenochaetaceae</taxon>
        <taxon>Pyrrhoderma</taxon>
    </lineage>
</organism>
<dbReference type="AlphaFoldDB" id="A0A286UGF2"/>
<feature type="compositionally biased region" description="Polar residues" evidence="1">
    <location>
        <begin position="20"/>
        <end position="30"/>
    </location>
</feature>
<evidence type="ECO:0000256" key="1">
    <source>
        <dbReference type="SAM" id="MobiDB-lite"/>
    </source>
</evidence>
<gene>
    <name evidence="2" type="ORF">PNOK_0546200</name>
</gene>
<feature type="region of interest" description="Disordered" evidence="1">
    <location>
        <begin position="9"/>
        <end position="80"/>
    </location>
</feature>
<name>A0A286UGF2_9AGAM</name>
<accession>A0A286UGF2</accession>
<evidence type="ECO:0000313" key="2">
    <source>
        <dbReference type="EMBL" id="PAV18619.1"/>
    </source>
</evidence>
<evidence type="ECO:0000313" key="3">
    <source>
        <dbReference type="Proteomes" id="UP000217199"/>
    </source>
</evidence>
<feature type="compositionally biased region" description="Basic and acidic residues" evidence="1">
    <location>
        <begin position="48"/>
        <end position="78"/>
    </location>
</feature>
<reference evidence="2 3" key="1">
    <citation type="journal article" date="2017" name="Mol. Ecol.">
        <title>Comparative and population genomic landscape of Phellinus noxius: A hypervariable fungus causing root rot in trees.</title>
        <authorList>
            <person name="Chung C.L."/>
            <person name="Lee T.J."/>
            <person name="Akiba M."/>
            <person name="Lee H.H."/>
            <person name="Kuo T.H."/>
            <person name="Liu D."/>
            <person name="Ke H.M."/>
            <person name="Yokoi T."/>
            <person name="Roa M.B."/>
            <person name="Lu M.J."/>
            <person name="Chang Y.Y."/>
            <person name="Ann P.J."/>
            <person name="Tsai J.N."/>
            <person name="Chen C.Y."/>
            <person name="Tzean S.S."/>
            <person name="Ota Y."/>
            <person name="Hattori T."/>
            <person name="Sahashi N."/>
            <person name="Liou R.F."/>
            <person name="Kikuchi T."/>
            <person name="Tsai I.J."/>
        </authorList>
    </citation>
    <scope>NUCLEOTIDE SEQUENCE [LARGE SCALE GENOMIC DNA]</scope>
    <source>
        <strain evidence="2 3">FFPRI411160</strain>
    </source>
</reference>
<dbReference type="Proteomes" id="UP000217199">
    <property type="component" value="Unassembled WGS sequence"/>
</dbReference>
<comment type="caution">
    <text evidence="2">The sequence shown here is derived from an EMBL/GenBank/DDBJ whole genome shotgun (WGS) entry which is preliminary data.</text>
</comment>
<protein>
    <submittedName>
        <fullName evidence="2">Uncharacterized protein</fullName>
    </submittedName>
</protein>
<sequence>MLRLLRKIKSSTNLKDRNSSTECKPSSQSFRKSKEFEDVSLFESTPSRQEENNDEYPHKIDGPIHSKLSEPNDNHSKCNSDYNTQCSSSHTLDSEQQLNVIQEDFFNPLSEGEIAMKDRLFSILKETEDALRRQNVDLKDLPPVDEEKMIEMGRLILKKLNQISKEPKNRERYRRNRALVTSLETMLERNEYDE</sequence>
<dbReference type="InParanoid" id="A0A286UGF2"/>
<dbReference type="EMBL" id="NBII01000005">
    <property type="protein sequence ID" value="PAV18619.1"/>
    <property type="molecule type" value="Genomic_DNA"/>
</dbReference>
<keyword evidence="3" id="KW-1185">Reference proteome</keyword>